<dbReference type="PROSITE" id="PS51192">
    <property type="entry name" value="HELICASE_ATP_BIND_1"/>
    <property type="match status" value="1"/>
</dbReference>
<comment type="catalytic activity">
    <reaction evidence="7">
        <text>ATP + H2O = ADP + phosphate + H(+)</text>
        <dbReference type="Rhea" id="RHEA:13065"/>
        <dbReference type="ChEBI" id="CHEBI:15377"/>
        <dbReference type="ChEBI" id="CHEBI:15378"/>
        <dbReference type="ChEBI" id="CHEBI:30616"/>
        <dbReference type="ChEBI" id="CHEBI:43474"/>
        <dbReference type="ChEBI" id="CHEBI:456216"/>
        <dbReference type="EC" id="3.6.4.13"/>
    </reaction>
</comment>
<dbReference type="InterPro" id="IPR011545">
    <property type="entry name" value="DEAD/DEAH_box_helicase_dom"/>
</dbReference>
<feature type="compositionally biased region" description="Basic and acidic residues" evidence="8">
    <location>
        <begin position="70"/>
        <end position="81"/>
    </location>
</feature>
<dbReference type="PROSITE" id="PS51194">
    <property type="entry name" value="HELICASE_CTER"/>
    <property type="match status" value="1"/>
</dbReference>
<dbReference type="GO" id="GO:0000462">
    <property type="term" value="P:maturation of SSU-rRNA from tricistronic rRNA transcript (SSU-rRNA, 5.8S rRNA, LSU-rRNA)"/>
    <property type="evidence" value="ECO:0007669"/>
    <property type="project" value="TreeGrafter"/>
</dbReference>
<dbReference type="Pfam" id="PF00271">
    <property type="entry name" value="Helicase_C"/>
    <property type="match status" value="1"/>
</dbReference>
<feature type="compositionally biased region" description="Acidic residues" evidence="8">
    <location>
        <begin position="162"/>
        <end position="171"/>
    </location>
</feature>
<feature type="region of interest" description="Disordered" evidence="8">
    <location>
        <begin position="1088"/>
        <end position="1110"/>
    </location>
</feature>
<evidence type="ECO:0000259" key="10">
    <source>
        <dbReference type="PROSITE" id="PS51194"/>
    </source>
</evidence>
<organism evidence="11">
    <name type="scientific">Micromonas pusilla</name>
    <name type="common">Picoplanktonic green alga</name>
    <name type="synonym">Chromulina pusilla</name>
    <dbReference type="NCBI Taxonomy" id="38833"/>
    <lineage>
        <taxon>Eukaryota</taxon>
        <taxon>Viridiplantae</taxon>
        <taxon>Chlorophyta</taxon>
        <taxon>Mamiellophyceae</taxon>
        <taxon>Mamiellales</taxon>
        <taxon>Mamiellaceae</taxon>
        <taxon>Micromonas</taxon>
    </lineage>
</organism>
<dbReference type="Gene3D" id="3.40.50.300">
    <property type="entry name" value="P-loop containing nucleotide triphosphate hydrolases"/>
    <property type="match status" value="3"/>
</dbReference>
<dbReference type="PANTHER" id="PTHR18934:SF99">
    <property type="entry name" value="ATP-DEPENDENT RNA HELICASE DHX37-RELATED"/>
    <property type="match status" value="1"/>
</dbReference>
<dbReference type="InterPro" id="IPR011709">
    <property type="entry name" value="DEAD-box_helicase_OB_fold"/>
</dbReference>
<dbReference type="GO" id="GO:0005730">
    <property type="term" value="C:nucleolus"/>
    <property type="evidence" value="ECO:0007669"/>
    <property type="project" value="TreeGrafter"/>
</dbReference>
<dbReference type="InterPro" id="IPR001650">
    <property type="entry name" value="Helicase_C-like"/>
</dbReference>
<evidence type="ECO:0000256" key="8">
    <source>
        <dbReference type="SAM" id="MobiDB-lite"/>
    </source>
</evidence>
<feature type="domain" description="Helicase C-terminal" evidence="10">
    <location>
        <begin position="653"/>
        <end position="862"/>
    </location>
</feature>
<evidence type="ECO:0000256" key="2">
    <source>
        <dbReference type="ARBA" id="ARBA00012552"/>
    </source>
</evidence>
<feature type="compositionally biased region" description="Basic residues" evidence="8">
    <location>
        <begin position="1414"/>
        <end position="1424"/>
    </location>
</feature>
<evidence type="ECO:0000256" key="1">
    <source>
        <dbReference type="ARBA" id="ARBA00008792"/>
    </source>
</evidence>
<evidence type="ECO:0000256" key="5">
    <source>
        <dbReference type="ARBA" id="ARBA00022806"/>
    </source>
</evidence>
<dbReference type="Pfam" id="PF21010">
    <property type="entry name" value="HA2_C"/>
    <property type="match status" value="1"/>
</dbReference>
<evidence type="ECO:0000256" key="4">
    <source>
        <dbReference type="ARBA" id="ARBA00022801"/>
    </source>
</evidence>
<dbReference type="FunFam" id="3.40.50.300:FF:000637">
    <property type="entry name" value="ATP-dependent RNA helicase DHX37/DHR1"/>
    <property type="match status" value="1"/>
</dbReference>
<accession>A0A7S0PN16</accession>
<sequence length="1437" mass="154672">MGDGGEGLLSDELRAQLGGGDVLMLKKSGKKAKGGGGGNFGMSRPDGRARGNFVLPRDKKMSKSQRRKLAKVEEDKRKREERAAVVARLEAAKLVTDESLTLLAGSARLGHKLTAKEKLRRELKAERAGITLPGTEDSRLHKREKKKTDDDSCGDDSRDEVGTSDDDEPIDPEPPTKAKASWPKLMTHDGSTKTAPVDEYGPIHPMDTARLEAARLAQAEALVMAQDDSDDESREEQTAEDAAAREAFRLAMVTMARELQRAIRARDPAQAAEAATEALGPEAVAAALDPTDANARLAAANEAARVAAAKKFPGVFVGATHPVEVRRDRRIQAAREGLPILGSEHDIMDQINHNPVTVICGETGCGKTTQVPQFLYESGYGDPMCAAHPGAVAVTQPRRVAVTSTATRVAQELNVPLGGDVGYQVRYDKKVGEEPRIKFMTDGILLREIQSDLLLRKYSVVIVDEAHERSVNTDILLGLLSRVVPLRAELAGEGTGITPLRLVVMSATLRVEEFVGNKRLCPTPPALLKVAARQFPVTIHFARRTEHLDYLGAAKKKVLAIHRKLPPGGILVFLTGQREVDGLVRKLSEGEFGPRDPTKADDKKADDEETEERELDPHDVDALDAGGEDLGVDEDERDLQDFEGKDDFDEMSDHDDSASDISEDEEDVVVHGGEGVTPEEAAKAEDEWIRAHAPTVEAGGGRNGNDDRDGNNEEKDDGPGPMHVLPLYAMLPPHRQARVFDPPPPSHRLVVIATNVAETSLTIPGVRYVVDAGREKRRVFGDDATGGGGGGAASAGLSRFTVGWISKASAEQRAGRAGRTGPGHCYRLFSSAHFVNDLDPHAPPAILGVPVDGVFLQMRAMGIDRIDRFPFITPPNAASLATAQRTLAILGALRATSAGSGRRMTHGHGGSFGDDRDPGELTDVGRAMAALPISPRHARMLLAAARSTAPGCLAAAVASAAALSLQSPFLGEESERSLPADMSEEERKRRRKLAHKFHHHNSDALSAAKALVAYDKVRDHRKQETFCDEHRLHSRTMREMSDLRRQLLRILTTPPPSVAGAAASKDSFLPRHAVAAIAEATAAINRKVRGPDDASDKTKDPASVALEPGSPGDVALRRALLRGWADRVARRAKADEAARLNAAADKDEDGGDGGGGRTKATRYRPAMLDLAVFLHPTSTLHRTSPDYVVYVDLLQTAKRPYLAGATAVEASWLVDDAPALAYLSSALEDPAPRYVAAKDSVVAFHQPHFGKHRWELPLWPDALGADNPSACGAFAAALLSGAVSTPMGDLRDRLAAKPSVCARPEGRSQRRVVELVASLQRRGVATRAALAEQWRRDPRFLLPEMMGWMKSGQGYALEKLWPRIVASAARDAAAKMAEAAAPPAEHRGVEHRKKREAERSAGGAGAGRPESAKRSAKKQKKVKGNSKALGSGLSIWD</sequence>
<dbReference type="InterPro" id="IPR056371">
    <property type="entry name" value="DHX37-like_C"/>
</dbReference>
<dbReference type="CDD" id="cd17982">
    <property type="entry name" value="DEXHc_DHX37"/>
    <property type="match status" value="1"/>
</dbReference>
<dbReference type="EMBL" id="HBEV01003230">
    <property type="protein sequence ID" value="CAD8580052.1"/>
    <property type="molecule type" value="Transcribed_RNA"/>
</dbReference>
<gene>
    <name evidence="11" type="ORF">MSP1404_LOCUS2450</name>
</gene>
<protein>
    <recommendedName>
        <fullName evidence="2">RNA helicase</fullName>
        <ecNumber evidence="2">3.6.4.13</ecNumber>
    </recommendedName>
</protein>
<dbReference type="InterPro" id="IPR007502">
    <property type="entry name" value="Helicase-assoc_dom"/>
</dbReference>
<feature type="compositionally biased region" description="Basic and acidic residues" evidence="8">
    <location>
        <begin position="1089"/>
        <end position="1100"/>
    </location>
</feature>
<dbReference type="SMART" id="SM00487">
    <property type="entry name" value="DEXDc"/>
    <property type="match status" value="1"/>
</dbReference>
<dbReference type="InterPro" id="IPR002464">
    <property type="entry name" value="DNA/RNA_helicase_DEAH_CS"/>
</dbReference>
<dbReference type="Pfam" id="PF23362">
    <property type="entry name" value="DHX37_C"/>
    <property type="match status" value="1"/>
</dbReference>
<feature type="region of interest" description="Disordered" evidence="8">
    <location>
        <begin position="585"/>
        <end position="720"/>
    </location>
</feature>
<feature type="compositionally biased region" description="Basic and acidic residues" evidence="8">
    <location>
        <begin position="680"/>
        <end position="690"/>
    </location>
</feature>
<dbReference type="Pfam" id="PF00270">
    <property type="entry name" value="DEAD"/>
    <property type="match status" value="1"/>
</dbReference>
<feature type="compositionally biased region" description="Basic and acidic residues" evidence="8">
    <location>
        <begin position="704"/>
        <end position="713"/>
    </location>
</feature>
<dbReference type="InterPro" id="IPR014001">
    <property type="entry name" value="Helicase_ATP-bd"/>
</dbReference>
<evidence type="ECO:0000256" key="6">
    <source>
        <dbReference type="ARBA" id="ARBA00022840"/>
    </source>
</evidence>
<dbReference type="Pfam" id="PF07717">
    <property type="entry name" value="OB_NTP_bind"/>
    <property type="match status" value="1"/>
</dbReference>
<keyword evidence="3" id="KW-0547">Nucleotide-binding</keyword>
<feature type="compositionally biased region" description="Basic and acidic residues" evidence="8">
    <location>
        <begin position="146"/>
        <end position="161"/>
    </location>
</feature>
<dbReference type="PROSITE" id="PS00690">
    <property type="entry name" value="DEAH_ATP_HELICASE"/>
    <property type="match status" value="1"/>
</dbReference>
<keyword evidence="5" id="KW-0347">Helicase</keyword>
<dbReference type="SMART" id="SM00490">
    <property type="entry name" value="HELICc"/>
    <property type="match status" value="1"/>
</dbReference>
<keyword evidence="4" id="KW-0378">Hydrolase</keyword>
<feature type="compositionally biased region" description="Acidic residues" evidence="8">
    <location>
        <begin position="626"/>
        <end position="638"/>
    </location>
</feature>
<dbReference type="SMART" id="SM00847">
    <property type="entry name" value="HA2"/>
    <property type="match status" value="1"/>
</dbReference>
<keyword evidence="6" id="KW-0067">ATP-binding</keyword>
<dbReference type="EC" id="3.6.4.13" evidence="2"/>
<dbReference type="GO" id="GO:0003724">
    <property type="term" value="F:RNA helicase activity"/>
    <property type="evidence" value="ECO:0007669"/>
    <property type="project" value="UniProtKB-EC"/>
</dbReference>
<evidence type="ECO:0000256" key="3">
    <source>
        <dbReference type="ARBA" id="ARBA00022741"/>
    </source>
</evidence>
<dbReference type="PANTHER" id="PTHR18934">
    <property type="entry name" value="ATP-DEPENDENT RNA HELICASE"/>
    <property type="match status" value="1"/>
</dbReference>
<evidence type="ECO:0000256" key="7">
    <source>
        <dbReference type="ARBA" id="ARBA00047984"/>
    </source>
</evidence>
<dbReference type="InterPro" id="IPR027417">
    <property type="entry name" value="P-loop_NTPase"/>
</dbReference>
<dbReference type="InterPro" id="IPR003593">
    <property type="entry name" value="AAA+_ATPase"/>
</dbReference>
<dbReference type="GO" id="GO:0003723">
    <property type="term" value="F:RNA binding"/>
    <property type="evidence" value="ECO:0007669"/>
    <property type="project" value="TreeGrafter"/>
</dbReference>
<feature type="region of interest" description="Disordered" evidence="8">
    <location>
        <begin position="125"/>
        <end position="202"/>
    </location>
</feature>
<feature type="region of interest" description="Disordered" evidence="8">
    <location>
        <begin position="28"/>
        <end position="81"/>
    </location>
</feature>
<dbReference type="SUPFAM" id="SSF52540">
    <property type="entry name" value="P-loop containing nucleoside triphosphate hydrolases"/>
    <property type="match status" value="1"/>
</dbReference>
<dbReference type="CDD" id="cd18791">
    <property type="entry name" value="SF2_C_RHA"/>
    <property type="match status" value="1"/>
</dbReference>
<name>A0A7S0PN16_MICPS</name>
<feature type="domain" description="Helicase ATP-binding" evidence="9">
    <location>
        <begin position="348"/>
        <end position="527"/>
    </location>
</feature>
<dbReference type="InterPro" id="IPR048333">
    <property type="entry name" value="HA2_WH"/>
</dbReference>
<feature type="region of interest" description="Disordered" evidence="8">
    <location>
        <begin position="1376"/>
        <end position="1437"/>
    </location>
</feature>
<dbReference type="SMART" id="SM00382">
    <property type="entry name" value="AAA"/>
    <property type="match status" value="1"/>
</dbReference>
<reference evidence="11" key="1">
    <citation type="submission" date="2021-01" db="EMBL/GenBank/DDBJ databases">
        <authorList>
            <person name="Corre E."/>
            <person name="Pelletier E."/>
            <person name="Niang G."/>
            <person name="Scheremetjew M."/>
            <person name="Finn R."/>
            <person name="Kale V."/>
            <person name="Holt S."/>
            <person name="Cochrane G."/>
            <person name="Meng A."/>
            <person name="Brown T."/>
            <person name="Cohen L."/>
        </authorList>
    </citation>
    <scope>NUCLEOTIDE SEQUENCE</scope>
    <source>
        <strain evidence="11">CCMP494</strain>
    </source>
</reference>
<evidence type="ECO:0000313" key="11">
    <source>
        <dbReference type="EMBL" id="CAD8580052.1"/>
    </source>
</evidence>
<proteinExistence type="inferred from homology"/>
<feature type="compositionally biased region" description="Basic and acidic residues" evidence="8">
    <location>
        <begin position="585"/>
        <end position="606"/>
    </location>
</feature>
<dbReference type="Pfam" id="PF04408">
    <property type="entry name" value="WHD_HA2"/>
    <property type="match status" value="1"/>
</dbReference>
<evidence type="ECO:0000259" key="9">
    <source>
        <dbReference type="PROSITE" id="PS51192"/>
    </source>
</evidence>
<dbReference type="Gene3D" id="1.20.120.1080">
    <property type="match status" value="1"/>
</dbReference>
<feature type="region of interest" description="Disordered" evidence="8">
    <location>
        <begin position="899"/>
        <end position="918"/>
    </location>
</feature>
<comment type="similarity">
    <text evidence="1">Belongs to the DEAD box helicase family. DEAH subfamily.</text>
</comment>
<dbReference type="GO" id="GO:0005524">
    <property type="term" value="F:ATP binding"/>
    <property type="evidence" value="ECO:0007669"/>
    <property type="project" value="UniProtKB-KW"/>
</dbReference>
<dbReference type="GO" id="GO:0016787">
    <property type="term" value="F:hydrolase activity"/>
    <property type="evidence" value="ECO:0007669"/>
    <property type="project" value="UniProtKB-KW"/>
</dbReference>